<gene>
    <name evidence="2" type="ORF">LF1_10390</name>
</gene>
<sequence length="165" mass="17534">MPVAQPPVSHYPCRPGPAGRQPNAGGAATGVPLSISSRPSGPTAQCRWRSHRCPTIHVVQAQRADSPMPVAQPPVSHYPYRSGPAGRQPNAGGAATGVSLSISFRPSGPTAQCRWRSHRFPTIHVVQAQRADSPMPVAQPPVSHYPYRSGPAGRQPDAELPSHRI</sequence>
<dbReference type="AlphaFoldDB" id="A0A5B1CFM1"/>
<proteinExistence type="predicted"/>
<accession>A0A5B1CFM1</accession>
<feature type="region of interest" description="Disordered" evidence="1">
    <location>
        <begin position="126"/>
        <end position="165"/>
    </location>
</feature>
<organism evidence="2 3">
    <name type="scientific">Rubripirellula obstinata</name>
    <dbReference type="NCBI Taxonomy" id="406547"/>
    <lineage>
        <taxon>Bacteria</taxon>
        <taxon>Pseudomonadati</taxon>
        <taxon>Planctomycetota</taxon>
        <taxon>Planctomycetia</taxon>
        <taxon>Pirellulales</taxon>
        <taxon>Pirellulaceae</taxon>
        <taxon>Rubripirellula</taxon>
    </lineage>
</organism>
<name>A0A5B1CFM1_9BACT</name>
<feature type="region of interest" description="Disordered" evidence="1">
    <location>
        <begin position="1"/>
        <end position="45"/>
    </location>
</feature>
<evidence type="ECO:0000313" key="3">
    <source>
        <dbReference type="Proteomes" id="UP000322699"/>
    </source>
</evidence>
<evidence type="ECO:0000256" key="1">
    <source>
        <dbReference type="SAM" id="MobiDB-lite"/>
    </source>
</evidence>
<dbReference type="Proteomes" id="UP000322699">
    <property type="component" value="Unassembled WGS sequence"/>
</dbReference>
<evidence type="ECO:0000313" key="2">
    <source>
        <dbReference type="EMBL" id="KAA1258519.1"/>
    </source>
</evidence>
<feature type="compositionally biased region" description="Polar residues" evidence="1">
    <location>
        <begin position="34"/>
        <end position="43"/>
    </location>
</feature>
<comment type="caution">
    <text evidence="2">The sequence shown here is derived from an EMBL/GenBank/DDBJ whole genome shotgun (WGS) entry which is preliminary data.</text>
</comment>
<reference evidence="2 3" key="1">
    <citation type="submission" date="2019-08" db="EMBL/GenBank/DDBJ databases">
        <title>Deep-cultivation of Planctomycetes and their phenomic and genomic characterization uncovers novel biology.</title>
        <authorList>
            <person name="Wiegand S."/>
            <person name="Jogler M."/>
            <person name="Boedeker C."/>
            <person name="Pinto D."/>
            <person name="Vollmers J."/>
            <person name="Rivas-Marin E."/>
            <person name="Kohn T."/>
            <person name="Peeters S.H."/>
            <person name="Heuer A."/>
            <person name="Rast P."/>
            <person name="Oberbeckmann S."/>
            <person name="Bunk B."/>
            <person name="Jeske O."/>
            <person name="Meyerdierks A."/>
            <person name="Storesund J.E."/>
            <person name="Kallscheuer N."/>
            <person name="Luecker S."/>
            <person name="Lage O.M."/>
            <person name="Pohl T."/>
            <person name="Merkel B.J."/>
            <person name="Hornburger P."/>
            <person name="Mueller R.-W."/>
            <person name="Bruemmer F."/>
            <person name="Labrenz M."/>
            <person name="Spormann A.M."/>
            <person name="Op Den Camp H."/>
            <person name="Overmann J."/>
            <person name="Amann R."/>
            <person name="Jetten M.S.M."/>
            <person name="Mascher T."/>
            <person name="Medema M.H."/>
            <person name="Devos D.P."/>
            <person name="Kaster A.-K."/>
            <person name="Ovreas L."/>
            <person name="Rohde M."/>
            <person name="Galperin M.Y."/>
            <person name="Jogler C."/>
        </authorList>
    </citation>
    <scope>NUCLEOTIDE SEQUENCE [LARGE SCALE GENOMIC DNA]</scope>
    <source>
        <strain evidence="2 3">LF1</strain>
    </source>
</reference>
<protein>
    <submittedName>
        <fullName evidence="2">Uncharacterized protein</fullName>
    </submittedName>
</protein>
<keyword evidence="3" id="KW-1185">Reference proteome</keyword>
<feature type="compositionally biased region" description="Basic and acidic residues" evidence="1">
    <location>
        <begin position="156"/>
        <end position="165"/>
    </location>
</feature>
<dbReference type="EMBL" id="VRLW01000001">
    <property type="protein sequence ID" value="KAA1258519.1"/>
    <property type="molecule type" value="Genomic_DNA"/>
</dbReference>
<feature type="region of interest" description="Disordered" evidence="1">
    <location>
        <begin position="61"/>
        <end position="98"/>
    </location>
</feature>